<protein>
    <submittedName>
        <fullName evidence="2">Uncharacterized protein</fullName>
    </submittedName>
</protein>
<comment type="caution">
    <text evidence="2">The sequence shown here is derived from an EMBL/GenBank/DDBJ whole genome shotgun (WGS) entry which is preliminary data.</text>
</comment>
<dbReference type="Proteomes" id="UP000574317">
    <property type="component" value="Unassembled WGS sequence"/>
</dbReference>
<dbReference type="AlphaFoldDB" id="A0A8H5I5L7"/>
<keyword evidence="3" id="KW-1185">Reference proteome</keyword>
<dbReference type="EMBL" id="JAAOAO010000834">
    <property type="protein sequence ID" value="KAF5530882.1"/>
    <property type="molecule type" value="Genomic_DNA"/>
</dbReference>
<accession>A0A8H5I5L7</accession>
<reference evidence="2 3" key="1">
    <citation type="submission" date="2020-05" db="EMBL/GenBank/DDBJ databases">
        <title>Identification and distribution of gene clusters putatively required for synthesis of sphingolipid metabolism inhibitors in phylogenetically diverse species of the filamentous fungus Fusarium.</title>
        <authorList>
            <person name="Kim H.-S."/>
            <person name="Busman M."/>
            <person name="Brown D.W."/>
            <person name="Divon H."/>
            <person name="Uhlig S."/>
            <person name="Proctor R.H."/>
        </authorList>
    </citation>
    <scope>NUCLEOTIDE SEQUENCE [LARGE SCALE GENOMIC DNA]</scope>
    <source>
        <strain evidence="2 3">NRRL 25196</strain>
    </source>
</reference>
<evidence type="ECO:0000313" key="2">
    <source>
        <dbReference type="EMBL" id="KAF5530882.1"/>
    </source>
</evidence>
<evidence type="ECO:0000313" key="3">
    <source>
        <dbReference type="Proteomes" id="UP000574317"/>
    </source>
</evidence>
<evidence type="ECO:0000256" key="1">
    <source>
        <dbReference type="SAM" id="MobiDB-lite"/>
    </source>
</evidence>
<sequence>MATDAMYSPTFEPPFVIDKTRDRLQVRLHKDHLEGYVLINLPNYNPIEALNAAMSVVSHMDISMLNKPHGSNSSAWVSLTGHPWCHATTLSRGIHFALPLAAMQENNSKGSIVPLADVQQHRQQENVVSTPLKPRPVGVKGTKRTRPEHEGDELPSPKRAARGFTGWFPWSSASPEPASGE</sequence>
<organism evidence="2 3">
    <name type="scientific">Fusarium napiforme</name>
    <dbReference type="NCBI Taxonomy" id="42672"/>
    <lineage>
        <taxon>Eukaryota</taxon>
        <taxon>Fungi</taxon>
        <taxon>Dikarya</taxon>
        <taxon>Ascomycota</taxon>
        <taxon>Pezizomycotina</taxon>
        <taxon>Sordariomycetes</taxon>
        <taxon>Hypocreomycetidae</taxon>
        <taxon>Hypocreales</taxon>
        <taxon>Nectriaceae</taxon>
        <taxon>Fusarium</taxon>
        <taxon>Fusarium fujikuroi species complex</taxon>
    </lineage>
</organism>
<name>A0A8H5I5L7_9HYPO</name>
<proteinExistence type="predicted"/>
<gene>
    <name evidence="2" type="ORF">FNAPI_13440</name>
</gene>
<feature type="region of interest" description="Disordered" evidence="1">
    <location>
        <begin position="131"/>
        <end position="181"/>
    </location>
</feature>